<sequence length="139" mass="15086">MSRMSSPHARAFTRRSKRTSSSANVRSFVSGSRKYVPTKNLDTAAQPPQKNPVLRLAAPVARRRVQNVRVDDAADDLRDIVRDPTEADALVGAQPSGSTPRASRASSRPARSSPPRKRPGPDADEADHQEDHGQEAQAP</sequence>
<feature type="region of interest" description="Disordered" evidence="1">
    <location>
        <begin position="73"/>
        <end position="139"/>
    </location>
</feature>
<dbReference type="RefSeq" id="XP_028465804.1">
    <property type="nucleotide sequence ID" value="XM_028613521.1"/>
</dbReference>
<protein>
    <submittedName>
        <fullName evidence="2">Uncharacterized protein</fullName>
    </submittedName>
</protein>
<dbReference type="GeneID" id="39581999"/>
<feature type="compositionally biased region" description="Low complexity" evidence="1">
    <location>
        <begin position="95"/>
        <end position="113"/>
    </location>
</feature>
<feature type="region of interest" description="Disordered" evidence="1">
    <location>
        <begin position="1"/>
        <end position="54"/>
    </location>
</feature>
<dbReference type="Proteomes" id="UP000272025">
    <property type="component" value="Unassembled WGS sequence"/>
</dbReference>
<feature type="compositionally biased region" description="Basic and acidic residues" evidence="1">
    <location>
        <begin position="129"/>
        <end position="139"/>
    </location>
</feature>
<reference evidence="2 3" key="1">
    <citation type="journal article" date="2018" name="Mol. Ecol.">
        <title>The obligate alkalophilic soda-lake fungus Sodiomyces alkalinus has shifted to a protein diet.</title>
        <authorList>
            <person name="Grum-Grzhimaylo A.A."/>
            <person name="Falkoski D.L."/>
            <person name="van den Heuvel J."/>
            <person name="Valero-Jimenez C.A."/>
            <person name="Min B."/>
            <person name="Choi I.G."/>
            <person name="Lipzen A."/>
            <person name="Daum C.G."/>
            <person name="Aanen D.K."/>
            <person name="Tsang A."/>
            <person name="Henrissat B."/>
            <person name="Bilanenko E.N."/>
            <person name="de Vries R.P."/>
            <person name="van Kan J.A.L."/>
            <person name="Grigoriev I.V."/>
            <person name="Debets A.J.M."/>
        </authorList>
    </citation>
    <scope>NUCLEOTIDE SEQUENCE [LARGE SCALE GENOMIC DNA]</scope>
    <source>
        <strain evidence="2 3">F11</strain>
    </source>
</reference>
<dbReference type="EMBL" id="ML119056">
    <property type="protein sequence ID" value="ROT37998.1"/>
    <property type="molecule type" value="Genomic_DNA"/>
</dbReference>
<gene>
    <name evidence="2" type="ORF">SODALDRAFT_351170</name>
</gene>
<name>A0A3N2PU09_SODAK</name>
<organism evidence="2 3">
    <name type="scientific">Sodiomyces alkalinus (strain CBS 110278 / VKM F-3762 / F11)</name>
    <name type="common">Alkaliphilic filamentous fungus</name>
    <dbReference type="NCBI Taxonomy" id="1314773"/>
    <lineage>
        <taxon>Eukaryota</taxon>
        <taxon>Fungi</taxon>
        <taxon>Dikarya</taxon>
        <taxon>Ascomycota</taxon>
        <taxon>Pezizomycotina</taxon>
        <taxon>Sordariomycetes</taxon>
        <taxon>Hypocreomycetidae</taxon>
        <taxon>Glomerellales</taxon>
        <taxon>Plectosphaerellaceae</taxon>
        <taxon>Sodiomyces</taxon>
    </lineage>
</organism>
<keyword evidence="3" id="KW-1185">Reference proteome</keyword>
<evidence type="ECO:0000256" key="1">
    <source>
        <dbReference type="SAM" id="MobiDB-lite"/>
    </source>
</evidence>
<evidence type="ECO:0000313" key="2">
    <source>
        <dbReference type="EMBL" id="ROT37998.1"/>
    </source>
</evidence>
<proteinExistence type="predicted"/>
<evidence type="ECO:0000313" key="3">
    <source>
        <dbReference type="Proteomes" id="UP000272025"/>
    </source>
</evidence>
<feature type="compositionally biased region" description="Polar residues" evidence="1">
    <location>
        <begin position="19"/>
        <end position="30"/>
    </location>
</feature>
<accession>A0A3N2PU09</accession>
<feature type="compositionally biased region" description="Basic and acidic residues" evidence="1">
    <location>
        <begin position="73"/>
        <end position="85"/>
    </location>
</feature>
<dbReference type="AlphaFoldDB" id="A0A3N2PU09"/>